<reference evidence="7 8" key="1">
    <citation type="submission" date="2019-07" db="EMBL/GenBank/DDBJ databases">
        <title>Genomes of Cafeteria roenbergensis.</title>
        <authorList>
            <person name="Fischer M.G."/>
            <person name="Hackl T."/>
            <person name="Roman M."/>
        </authorList>
    </citation>
    <scope>NUCLEOTIDE SEQUENCE [LARGE SCALE GENOMIC DNA]</scope>
    <source>
        <strain evidence="7 8">RCC970-E3</strain>
    </source>
</reference>
<feature type="compositionally biased region" description="Low complexity" evidence="5">
    <location>
        <begin position="915"/>
        <end position="926"/>
    </location>
</feature>
<feature type="compositionally biased region" description="Basic and acidic residues" evidence="5">
    <location>
        <begin position="1019"/>
        <end position="1028"/>
    </location>
</feature>
<gene>
    <name evidence="7" type="ORF">FNF28_04317</name>
</gene>
<dbReference type="AlphaFoldDB" id="A0A5A8DGJ2"/>
<dbReference type="Proteomes" id="UP000324907">
    <property type="component" value="Unassembled WGS sequence"/>
</dbReference>
<feature type="region of interest" description="Disordered" evidence="5">
    <location>
        <begin position="47"/>
        <end position="71"/>
    </location>
</feature>
<dbReference type="PANTHER" id="PTHR46910">
    <property type="entry name" value="TRANSCRIPTION FACTOR PDR1"/>
    <property type="match status" value="1"/>
</dbReference>
<evidence type="ECO:0000256" key="4">
    <source>
        <dbReference type="ARBA" id="ARBA00023242"/>
    </source>
</evidence>
<comment type="subcellular location">
    <subcellularLocation>
        <location evidence="1">Nucleus</location>
    </subcellularLocation>
</comment>
<proteinExistence type="predicted"/>
<feature type="compositionally biased region" description="Low complexity" evidence="5">
    <location>
        <begin position="1009"/>
        <end position="1018"/>
    </location>
</feature>
<feature type="compositionally biased region" description="Acidic residues" evidence="5">
    <location>
        <begin position="811"/>
        <end position="825"/>
    </location>
</feature>
<feature type="region of interest" description="Disordered" evidence="5">
    <location>
        <begin position="124"/>
        <end position="166"/>
    </location>
</feature>
<dbReference type="InterPro" id="IPR036864">
    <property type="entry name" value="Zn2-C6_fun-type_DNA-bd_sf"/>
</dbReference>
<feature type="region of interest" description="Disordered" evidence="5">
    <location>
        <begin position="1005"/>
        <end position="1106"/>
    </location>
</feature>
<feature type="compositionally biased region" description="Basic and acidic residues" evidence="5">
    <location>
        <begin position="826"/>
        <end position="837"/>
    </location>
</feature>
<accession>A0A5A8DGJ2</accession>
<feature type="compositionally biased region" description="Low complexity" evidence="5">
    <location>
        <begin position="156"/>
        <end position="166"/>
    </location>
</feature>
<evidence type="ECO:0000313" key="8">
    <source>
        <dbReference type="Proteomes" id="UP000324907"/>
    </source>
</evidence>
<feature type="compositionally biased region" description="Low complexity" evidence="5">
    <location>
        <begin position="653"/>
        <end position="687"/>
    </location>
</feature>
<comment type="caution">
    <text evidence="7">The sequence shown here is derived from an EMBL/GenBank/DDBJ whole genome shotgun (WGS) entry which is preliminary data.</text>
</comment>
<dbReference type="CDD" id="cd00067">
    <property type="entry name" value="GAL4"/>
    <property type="match status" value="1"/>
</dbReference>
<keyword evidence="3" id="KW-0238">DNA-binding</keyword>
<dbReference type="GO" id="GO:0005634">
    <property type="term" value="C:nucleus"/>
    <property type="evidence" value="ECO:0007669"/>
    <property type="project" value="UniProtKB-SubCell"/>
</dbReference>
<protein>
    <recommendedName>
        <fullName evidence="6">Zn(2)-C6 fungal-type domain-containing protein</fullName>
    </recommendedName>
</protein>
<dbReference type="InterPro" id="IPR050987">
    <property type="entry name" value="AtrR-like"/>
</dbReference>
<dbReference type="GO" id="GO:0003677">
    <property type="term" value="F:DNA binding"/>
    <property type="evidence" value="ECO:0007669"/>
    <property type="project" value="UniProtKB-KW"/>
</dbReference>
<feature type="compositionally biased region" description="Low complexity" evidence="5">
    <location>
        <begin position="620"/>
        <end position="633"/>
    </location>
</feature>
<feature type="compositionally biased region" description="Basic and acidic residues" evidence="5">
    <location>
        <begin position="61"/>
        <end position="71"/>
    </location>
</feature>
<feature type="region of interest" description="Disordered" evidence="5">
    <location>
        <begin position="906"/>
        <end position="930"/>
    </location>
</feature>
<dbReference type="GO" id="GO:0008270">
    <property type="term" value="F:zinc ion binding"/>
    <property type="evidence" value="ECO:0007669"/>
    <property type="project" value="InterPro"/>
</dbReference>
<feature type="region of interest" description="Disordered" evidence="5">
    <location>
        <begin position="610"/>
        <end position="694"/>
    </location>
</feature>
<dbReference type="Pfam" id="PF00172">
    <property type="entry name" value="Zn_clus"/>
    <property type="match status" value="1"/>
</dbReference>
<feature type="compositionally biased region" description="Pro residues" evidence="5">
    <location>
        <begin position="145"/>
        <end position="155"/>
    </location>
</feature>
<evidence type="ECO:0000313" key="7">
    <source>
        <dbReference type="EMBL" id="KAA0163320.1"/>
    </source>
</evidence>
<dbReference type="PANTHER" id="PTHR46910:SF3">
    <property type="entry name" value="HALOTOLERANCE PROTEIN 9-RELATED"/>
    <property type="match status" value="1"/>
</dbReference>
<dbReference type="EMBL" id="VLTL01000068">
    <property type="protein sequence ID" value="KAA0163320.1"/>
    <property type="molecule type" value="Genomic_DNA"/>
</dbReference>
<name>A0A5A8DGJ2_CAFRO</name>
<dbReference type="Gene3D" id="4.10.240.10">
    <property type="entry name" value="Zn(2)-C6 fungal-type DNA-binding domain"/>
    <property type="match status" value="1"/>
</dbReference>
<sequence>MPARKDGDRARISRACDHCKRSRRKCDGDDPCSECQRRGVSCTFSIVNKPRGPKPGSISETRAENERLQAEVKQLRSQLNSANARVAALERSLAAAQAASTRQEGAPGAHQSALHPSVAALAADGGLAPGQDWPRQASPARGTPLGPPPARPPAAPSSSSSSSSAGAAAAAAASAGFPQGPGAVMKLEPLRPSADEHKYLSNFMRFIVRHFPVINRQAFLTDLARHQDPGAATTTVAVDAESVKKRLEDLSFRVCYYTALTFGAKLSGKRRLARRYYELARFHIGPCFAMPCQHLVSALLIMTILTRVILADIKQAILYASLAARMVDLCDVAPEIRICAMTIHAIINPAISRNWPPAECPEGMSHEVRLASLWAFIHGQVMHGLMLVRTRSDAERFESLMDECTTMQRTHGIGVQMAISTFTMAFKSFLQLRLGNTDAACVYARECVRLTLADEYTRFFVPLLYTARKAIAILAEFGTPRDAEDLIPKAMDLFRRAADTIGATPMARRLRKGLGSAEAELKEQTGEGSLLVSTMAREAAGAIKNSGYDMGAAEPADLSQAFERKDAAEAVAGSAQARAAANLVLSAGEGAGAKEAAAWARSPWLGINSLPVTGKPSESAPGPDGKPGAPPAGSERQYWEEDHSDGEGDAAPAVASGASQRSAAGGAEAAPMAAPPSTASQASPHAAVSMGTAPSIPWTPGMSAAHVTDAELAAQAAQRGQHAGDDLVGLPAVVVSGSISHPGELHMASIIEEIRQRRLTGQFHGPVLSPAQQAILDHHRKRMLGSASAATRRKRPRERESKASDDPNGAEPEDDEEEDDEDADEDARGCDGHHRMSGDLSDPQSRARQMIRMMANSMPGGESPAKRSKRDAEAAAAAAKAIAEAPLAADPNAAVLAATMAAEEALRRPEPPLTSSRRASHPAAAAGDDLVVTEEAMRSIPPEKMARVRRVAATMRQFSENLRSGDGGEAGAMLARPVGSLPVESRFQHHRSLIGQWRNLTATPAGLAGSVTSSGSDHTSSRDPESRDGAPGASTPAEPPGPAGAQRQPSSRASGGRLSVGSTDIFSGMIPGGDSSFFDPPMQVSSGLPVAEKPSIVKPAAGPPRR</sequence>
<dbReference type="PROSITE" id="PS00463">
    <property type="entry name" value="ZN2_CY6_FUNGAL_1"/>
    <property type="match status" value="1"/>
</dbReference>
<keyword evidence="2" id="KW-0479">Metal-binding</keyword>
<evidence type="ECO:0000259" key="6">
    <source>
        <dbReference type="PROSITE" id="PS50048"/>
    </source>
</evidence>
<organism evidence="7 8">
    <name type="scientific">Cafeteria roenbergensis</name>
    <name type="common">Marine flagellate</name>
    <dbReference type="NCBI Taxonomy" id="33653"/>
    <lineage>
        <taxon>Eukaryota</taxon>
        <taxon>Sar</taxon>
        <taxon>Stramenopiles</taxon>
        <taxon>Bigyra</taxon>
        <taxon>Opalozoa</taxon>
        <taxon>Bicosoecida</taxon>
        <taxon>Cafeteriaceae</taxon>
        <taxon>Cafeteria</taxon>
    </lineage>
</organism>
<dbReference type="SUPFAM" id="SSF57701">
    <property type="entry name" value="Zn2/Cys6 DNA-binding domain"/>
    <property type="match status" value="1"/>
</dbReference>
<evidence type="ECO:0000256" key="5">
    <source>
        <dbReference type="SAM" id="MobiDB-lite"/>
    </source>
</evidence>
<dbReference type="SMART" id="SM00066">
    <property type="entry name" value="GAL4"/>
    <property type="match status" value="1"/>
</dbReference>
<feature type="domain" description="Zn(2)-C6 fungal-type" evidence="6">
    <location>
        <begin position="15"/>
        <end position="44"/>
    </location>
</feature>
<dbReference type="PROSITE" id="PS50048">
    <property type="entry name" value="ZN2_CY6_FUNGAL_2"/>
    <property type="match status" value="1"/>
</dbReference>
<evidence type="ECO:0000256" key="2">
    <source>
        <dbReference type="ARBA" id="ARBA00022723"/>
    </source>
</evidence>
<evidence type="ECO:0000256" key="3">
    <source>
        <dbReference type="ARBA" id="ARBA00023125"/>
    </source>
</evidence>
<dbReference type="GO" id="GO:0000981">
    <property type="term" value="F:DNA-binding transcription factor activity, RNA polymerase II-specific"/>
    <property type="evidence" value="ECO:0007669"/>
    <property type="project" value="InterPro"/>
</dbReference>
<dbReference type="InterPro" id="IPR001138">
    <property type="entry name" value="Zn2Cys6_DnaBD"/>
</dbReference>
<keyword evidence="4" id="KW-0539">Nucleus</keyword>
<evidence type="ECO:0000256" key="1">
    <source>
        <dbReference type="ARBA" id="ARBA00004123"/>
    </source>
</evidence>
<feature type="region of interest" description="Disordered" evidence="5">
    <location>
        <begin position="781"/>
        <end position="844"/>
    </location>
</feature>